<name>A0A3N4W5E8_9PAST</name>
<dbReference type="AlphaFoldDB" id="A0A3N4W5E8"/>
<keyword evidence="3" id="KW-1185">Reference proteome</keyword>
<keyword evidence="1" id="KW-0472">Membrane</keyword>
<dbReference type="Proteomes" id="UP000281691">
    <property type="component" value="Unassembled WGS sequence"/>
</dbReference>
<dbReference type="RefSeq" id="WP_124210914.1">
    <property type="nucleotide sequence ID" value="NZ_CP016615.1"/>
</dbReference>
<dbReference type="EMBL" id="RKQP01000001">
    <property type="protein sequence ID" value="RPE86381.1"/>
    <property type="molecule type" value="Genomic_DNA"/>
</dbReference>
<comment type="caution">
    <text evidence="2">The sequence shown here is derived from an EMBL/GenBank/DDBJ whole genome shotgun (WGS) entry which is preliminary data.</text>
</comment>
<gene>
    <name evidence="2" type="ORF">EDC46_0779</name>
</gene>
<sequence>MSAEFFSFFDIKNISFLFSIISIVFGIKKYYIDTFNKKEIQDFEQISKYFLSDKIDSFKKEHIIIQQMLCNTVSIFKGITFEHIYNTLQNNNIDLNAFKKLHILIKAKYINSNYQKQKGQKNLKVKPSWFTMIMMAIFLIISSLSLATFEYFKLVNSKFGFFIFASIMIIIEFGLLFYIDKRNQFFYAIEWYHKNKPKLQDGSKILNNS</sequence>
<feature type="transmembrane region" description="Helical" evidence="1">
    <location>
        <begin position="6"/>
        <end position="27"/>
    </location>
</feature>
<feature type="transmembrane region" description="Helical" evidence="1">
    <location>
        <begin position="159"/>
        <end position="179"/>
    </location>
</feature>
<evidence type="ECO:0000256" key="1">
    <source>
        <dbReference type="SAM" id="Phobius"/>
    </source>
</evidence>
<organism evidence="2 3">
    <name type="scientific">Vespertiliibacter pulmonis</name>
    <dbReference type="NCBI Taxonomy" id="1443036"/>
    <lineage>
        <taxon>Bacteria</taxon>
        <taxon>Pseudomonadati</taxon>
        <taxon>Pseudomonadota</taxon>
        <taxon>Gammaproteobacteria</taxon>
        <taxon>Pasteurellales</taxon>
        <taxon>Pasteurellaceae</taxon>
        <taxon>Vespertiliibacter</taxon>
    </lineage>
</organism>
<keyword evidence="1" id="KW-0812">Transmembrane</keyword>
<protein>
    <submittedName>
        <fullName evidence="2">Uncharacterized protein</fullName>
    </submittedName>
</protein>
<dbReference type="OrthoDB" id="5685397at2"/>
<reference evidence="2 3" key="1">
    <citation type="submission" date="2018-11" db="EMBL/GenBank/DDBJ databases">
        <title>Genomic Encyclopedia of Type Strains, Phase IV (KMG-IV): sequencing the most valuable type-strain genomes for metagenomic binning, comparative biology and taxonomic classification.</title>
        <authorList>
            <person name="Goeker M."/>
        </authorList>
    </citation>
    <scope>NUCLEOTIDE SEQUENCE [LARGE SCALE GENOMIC DNA]</scope>
    <source>
        <strain evidence="2 3">DSM 27238</strain>
    </source>
</reference>
<feature type="transmembrane region" description="Helical" evidence="1">
    <location>
        <begin position="128"/>
        <end position="147"/>
    </location>
</feature>
<evidence type="ECO:0000313" key="2">
    <source>
        <dbReference type="EMBL" id="RPE86381.1"/>
    </source>
</evidence>
<accession>A0A3N4W5E8</accession>
<keyword evidence="1" id="KW-1133">Transmembrane helix</keyword>
<evidence type="ECO:0000313" key="3">
    <source>
        <dbReference type="Proteomes" id="UP000281691"/>
    </source>
</evidence>
<proteinExistence type="predicted"/>